<evidence type="ECO:0000256" key="10">
    <source>
        <dbReference type="ARBA" id="ARBA00022967"/>
    </source>
</evidence>
<dbReference type="GO" id="GO:0030257">
    <property type="term" value="C:type III protein secretion system complex"/>
    <property type="evidence" value="ECO:0007669"/>
    <property type="project" value="InterPro"/>
</dbReference>
<keyword evidence="5" id="KW-0963">Cytoplasm</keyword>
<evidence type="ECO:0000313" key="19">
    <source>
        <dbReference type="Proteomes" id="UP000006898"/>
    </source>
</evidence>
<sequence>MSDAGFDWGRARARMDKANLIRSLGKVTKVVGLVIEAVGQEAFIGELCRIRSAGRHDVWAEVVGFHGEILLLMPLGEIHGIRPGSEVVAAGRPFEVPVGRSMLGRVVNGLGRPIDGKAPVEVEARCSVHRQPPSPMTRAPIIEPLATGIRVIDGLLTCGKGQRVGIFAGSGVGKSTLLGMIARYTEADVNVIALVGERGREVREFITKELGEDGLRRSVVVVATSNEPSLLRRQAAYVATAIAEYFRDQGKHVLLMMDSLTRFALAQREIGLSVGEPPTTRGYPPSAFAMLPGLLERAGTADHGGSITGLYTILVEGDDMNEPVADHARAILDGHIVLTRELAERNHYPPVDFLGSVSRLMSVVAPREVRAAASKLRELLAAHRQAQDLINIGAYVSGSNPKVDEALRYMTPIEAFLRQSSDERSDFPGMVERLVTLFAPETDAAAPPRRKKPDPRVEASYLAAASMAGTGVAATQAVA</sequence>
<keyword evidence="14" id="KW-0066">ATP synthesis</keyword>
<dbReference type="SUPFAM" id="SSF52540">
    <property type="entry name" value="P-loop containing nucleoside triphosphate hydrolases"/>
    <property type="match status" value="1"/>
</dbReference>
<dbReference type="NCBIfam" id="TIGR01026">
    <property type="entry name" value="fliI_yscN"/>
    <property type="match status" value="1"/>
</dbReference>
<comment type="similarity">
    <text evidence="3">Belongs to the ATPase alpha/beta chains family.</text>
</comment>
<keyword evidence="7" id="KW-0375">Hydrogen ion transport</keyword>
<dbReference type="KEGG" id="mox:DAMO_1753"/>
<evidence type="ECO:0000256" key="6">
    <source>
        <dbReference type="ARBA" id="ARBA00022741"/>
    </source>
</evidence>
<evidence type="ECO:0000256" key="15">
    <source>
        <dbReference type="ARBA" id="ARBA00026013"/>
    </source>
</evidence>
<dbReference type="GO" id="GO:0044780">
    <property type="term" value="P:bacterial-type flagellum assembly"/>
    <property type="evidence" value="ECO:0007669"/>
    <property type="project" value="InterPro"/>
</dbReference>
<dbReference type="FunFam" id="3.40.50.300:FF:002432">
    <property type="entry name" value="ATP synthase subunit alpha, mitochondrial"/>
    <property type="match status" value="1"/>
</dbReference>
<dbReference type="GO" id="GO:0030254">
    <property type="term" value="P:protein secretion by the type III secretion system"/>
    <property type="evidence" value="ECO:0007669"/>
    <property type="project" value="InterPro"/>
</dbReference>
<evidence type="ECO:0000256" key="7">
    <source>
        <dbReference type="ARBA" id="ARBA00022781"/>
    </source>
</evidence>
<dbReference type="Proteomes" id="UP000006898">
    <property type="component" value="Chromosome"/>
</dbReference>
<dbReference type="InterPro" id="IPR004100">
    <property type="entry name" value="ATPase_F1/V1/A1_a/bsu_N"/>
</dbReference>
<keyword evidence="18" id="KW-0378">Hydrolase</keyword>
<gene>
    <name evidence="18" type="primary">fliI</name>
    <name evidence="18" type="ORF">DAMO_1753</name>
</gene>
<dbReference type="InterPro" id="IPR040627">
    <property type="entry name" value="T3SS_ATPase_C"/>
</dbReference>
<dbReference type="PATRIC" id="fig|671143.5.peg.1551"/>
<keyword evidence="9" id="KW-0653">Protein transport</keyword>
<dbReference type="PANTHER" id="PTHR15184">
    <property type="entry name" value="ATP SYNTHASE"/>
    <property type="match status" value="1"/>
</dbReference>
<evidence type="ECO:0000256" key="13">
    <source>
        <dbReference type="ARBA" id="ARBA00023196"/>
    </source>
</evidence>
<proteinExistence type="inferred from homology"/>
<keyword evidence="6" id="KW-0547">Nucleotide-binding</keyword>
<dbReference type="InterPro" id="IPR000194">
    <property type="entry name" value="ATPase_F1/V1/A1_a/bsu_nucl-bd"/>
</dbReference>
<keyword evidence="10" id="KW-1278">Translocase</keyword>
<dbReference type="AlphaFoldDB" id="D5MGD0"/>
<dbReference type="eggNOG" id="COG1157">
    <property type="taxonomic scope" value="Bacteria"/>
</dbReference>
<dbReference type="InterPro" id="IPR050053">
    <property type="entry name" value="ATPase_alpha/beta_chains"/>
</dbReference>
<evidence type="ECO:0000256" key="1">
    <source>
        <dbReference type="ARBA" id="ARBA00004370"/>
    </source>
</evidence>
<dbReference type="Gene3D" id="3.40.50.12240">
    <property type="match status" value="1"/>
</dbReference>
<dbReference type="GO" id="GO:0008564">
    <property type="term" value="F:protein-exporting ATPase activity"/>
    <property type="evidence" value="ECO:0007669"/>
    <property type="project" value="UniProtKB-EC"/>
</dbReference>
<dbReference type="GO" id="GO:0016887">
    <property type="term" value="F:ATP hydrolysis activity"/>
    <property type="evidence" value="ECO:0007669"/>
    <property type="project" value="InterPro"/>
</dbReference>
<keyword evidence="4" id="KW-0813">Transport</keyword>
<keyword evidence="11" id="KW-0406">Ion transport</keyword>
<dbReference type="FunFam" id="3.40.50.12240:FF:000002">
    <property type="entry name" value="Flagellum-specific ATP synthase FliI"/>
    <property type="match status" value="1"/>
</dbReference>
<reference evidence="18 19" key="1">
    <citation type="journal article" date="2010" name="Nature">
        <title>Nitrite-driven anaerobic methane oxidation by oxygenic bacteria.</title>
        <authorList>
            <person name="Ettwig K.F."/>
            <person name="Butler M.K."/>
            <person name="Le Paslier D."/>
            <person name="Pelletier E."/>
            <person name="Mangenot S."/>
            <person name="Kuypers M.M.M."/>
            <person name="Schreiber F."/>
            <person name="Dutilh B.E."/>
            <person name="Zedelius J."/>
            <person name="de Beer D."/>
            <person name="Gloerich J."/>
            <person name="Wessels H.J.C.T."/>
            <person name="van Allen T."/>
            <person name="Luesken F."/>
            <person name="Wu M."/>
            <person name="van de Pas-Schoonen K.T."/>
            <person name="Op den Camp H.J.M."/>
            <person name="Janssen-Megens E.M."/>
            <person name="Francoijs K-J."/>
            <person name="Stunnenberg H."/>
            <person name="Weissenbach J."/>
            <person name="Jetten M.S.M."/>
            <person name="Strous M."/>
        </authorList>
    </citation>
    <scope>NUCLEOTIDE SEQUENCE [LARGE SCALE GENOMIC DNA]</scope>
</reference>
<evidence type="ECO:0000256" key="8">
    <source>
        <dbReference type="ARBA" id="ARBA00022840"/>
    </source>
</evidence>
<dbReference type="SMART" id="SM00382">
    <property type="entry name" value="AAA"/>
    <property type="match status" value="1"/>
</dbReference>
<dbReference type="GO" id="GO:0071973">
    <property type="term" value="P:bacterial-type flagellum-dependent cell motility"/>
    <property type="evidence" value="ECO:0007669"/>
    <property type="project" value="InterPro"/>
</dbReference>
<name>D5MGD0_METO1</name>
<comment type="subunit">
    <text evidence="15">F-type ATPases have 2 components, CF(1) - the catalytic core - and CF(0) - the membrane proton channel. CF(1) has five subunits: alpha(3), beta(3), gamma(1), delta(1), epsilon(1). CF(0) has four main subunits: a(1), b(1), b'(1) and c(9-12).</text>
</comment>
<evidence type="ECO:0000256" key="9">
    <source>
        <dbReference type="ARBA" id="ARBA00022927"/>
    </source>
</evidence>
<dbReference type="PANTHER" id="PTHR15184:SF9">
    <property type="entry name" value="SPI-1 TYPE 3 SECRETION SYSTEM ATPASE"/>
    <property type="match status" value="1"/>
</dbReference>
<comment type="catalytic activity">
    <reaction evidence="16">
        <text>ATP + H2O + cellular proteinSide 1 = ADP + phosphate + cellular proteinSide 2.</text>
        <dbReference type="EC" id="7.4.2.8"/>
    </reaction>
</comment>
<evidence type="ECO:0000256" key="11">
    <source>
        <dbReference type="ARBA" id="ARBA00023065"/>
    </source>
</evidence>
<evidence type="ECO:0000256" key="14">
    <source>
        <dbReference type="ARBA" id="ARBA00023310"/>
    </source>
</evidence>
<evidence type="ECO:0000256" key="4">
    <source>
        <dbReference type="ARBA" id="ARBA00022448"/>
    </source>
</evidence>
<dbReference type="Pfam" id="PF00006">
    <property type="entry name" value="ATP-synt_ab"/>
    <property type="match status" value="1"/>
</dbReference>
<evidence type="ECO:0000256" key="2">
    <source>
        <dbReference type="ARBA" id="ARBA00004496"/>
    </source>
</evidence>
<evidence type="ECO:0000256" key="12">
    <source>
        <dbReference type="ARBA" id="ARBA00023136"/>
    </source>
</evidence>
<dbReference type="NCBIfam" id="TIGR03497">
    <property type="entry name" value="FliI_clade2"/>
    <property type="match status" value="1"/>
</dbReference>
<dbReference type="InterPro" id="IPR027417">
    <property type="entry name" value="P-loop_NTPase"/>
</dbReference>
<evidence type="ECO:0000259" key="17">
    <source>
        <dbReference type="SMART" id="SM00382"/>
    </source>
</evidence>
<dbReference type="HOGENOM" id="CLU_022398_5_1_0"/>
<comment type="subcellular location">
    <subcellularLocation>
        <location evidence="2">Cytoplasm</location>
    </subcellularLocation>
    <subcellularLocation>
        <location evidence="1">Membrane</location>
    </subcellularLocation>
</comment>
<keyword evidence="12" id="KW-0472">Membrane</keyword>
<dbReference type="EMBL" id="FP565575">
    <property type="protein sequence ID" value="CBE68811.1"/>
    <property type="molecule type" value="Genomic_DNA"/>
</dbReference>
<dbReference type="InterPro" id="IPR022425">
    <property type="entry name" value="FliI_clade2"/>
</dbReference>
<dbReference type="CDD" id="cd01136">
    <property type="entry name" value="ATPase_flagellum-secretory_path_III"/>
    <property type="match status" value="1"/>
</dbReference>
<dbReference type="InterPro" id="IPR020003">
    <property type="entry name" value="ATPase_a/bsu_AS"/>
</dbReference>
<dbReference type="CDD" id="cd18117">
    <property type="entry name" value="ATP-synt_flagellum-secretory_path_III_N"/>
    <property type="match status" value="1"/>
</dbReference>
<dbReference type="InterPro" id="IPR003593">
    <property type="entry name" value="AAA+_ATPase"/>
</dbReference>
<dbReference type="GO" id="GO:0046933">
    <property type="term" value="F:proton-transporting ATP synthase activity, rotational mechanism"/>
    <property type="evidence" value="ECO:0007669"/>
    <property type="project" value="TreeGrafter"/>
</dbReference>
<evidence type="ECO:0000313" key="18">
    <source>
        <dbReference type="EMBL" id="CBE68811.1"/>
    </source>
</evidence>
<accession>D5MGD0</accession>
<dbReference type="PROSITE" id="PS00152">
    <property type="entry name" value="ATPASE_ALPHA_BETA"/>
    <property type="match status" value="1"/>
</dbReference>
<dbReference type="GO" id="GO:0045259">
    <property type="term" value="C:proton-transporting ATP synthase complex"/>
    <property type="evidence" value="ECO:0007669"/>
    <property type="project" value="UniProtKB-KW"/>
</dbReference>
<organism evidence="18 19">
    <name type="scientific">Methylomirabilis oxygeniifera</name>
    <dbReference type="NCBI Taxonomy" id="671143"/>
    <lineage>
        <taxon>Bacteria</taxon>
        <taxon>Candidatus Methylomirabilota</taxon>
        <taxon>Candidatus Methylomirabilia</taxon>
        <taxon>Candidatus Methylomirabilales</taxon>
        <taxon>Candidatus Methylomirabilaceae</taxon>
        <taxon>Candidatus Methylomirabilis</taxon>
    </lineage>
</organism>
<keyword evidence="8" id="KW-0067">ATP-binding</keyword>
<dbReference type="GO" id="GO:0005737">
    <property type="term" value="C:cytoplasm"/>
    <property type="evidence" value="ECO:0007669"/>
    <property type="project" value="UniProtKB-SubCell"/>
</dbReference>
<protein>
    <submittedName>
        <fullName evidence="18">Flagellum-specific ATP synthase</fullName>
        <ecNumber evidence="18">3.6.3.14</ecNumber>
    </submittedName>
</protein>
<evidence type="ECO:0000256" key="16">
    <source>
        <dbReference type="ARBA" id="ARBA00034006"/>
    </source>
</evidence>
<dbReference type="STRING" id="671143.DAMO_1753"/>
<evidence type="ECO:0000256" key="3">
    <source>
        <dbReference type="ARBA" id="ARBA00008936"/>
    </source>
</evidence>
<feature type="domain" description="AAA+ ATPase" evidence="17">
    <location>
        <begin position="160"/>
        <end position="342"/>
    </location>
</feature>
<dbReference type="InterPro" id="IPR005714">
    <property type="entry name" value="ATPase_T3SS_FliI/YscN"/>
</dbReference>
<dbReference type="GO" id="GO:0005524">
    <property type="term" value="F:ATP binding"/>
    <property type="evidence" value="ECO:0007669"/>
    <property type="project" value="UniProtKB-KW"/>
</dbReference>
<dbReference type="EC" id="3.6.3.14" evidence="18"/>
<dbReference type="Pfam" id="PF02874">
    <property type="entry name" value="ATP-synt_ab_N"/>
    <property type="match status" value="1"/>
</dbReference>
<dbReference type="Pfam" id="PF18269">
    <property type="entry name" value="T3SS_ATPase_C"/>
    <property type="match status" value="1"/>
</dbReference>
<keyword evidence="13" id="KW-0139">CF(1)</keyword>
<evidence type="ECO:0000256" key="5">
    <source>
        <dbReference type="ARBA" id="ARBA00022490"/>
    </source>
</evidence>